<keyword evidence="11 16" id="KW-0660">Purine salvage</keyword>
<dbReference type="Gene3D" id="3.40.50.2020">
    <property type="match status" value="1"/>
</dbReference>
<name>A0ABY7QSQ3_9FIRM</name>
<evidence type="ECO:0000256" key="9">
    <source>
        <dbReference type="ARBA" id="ARBA00022679"/>
    </source>
</evidence>
<dbReference type="EC" id="2.4.2.8" evidence="16"/>
<sequence length="174" mass="19407">MKDVKEVLFSKEAIAARVQEMGKAIAEDYDENLIMVCILKGSVIFYADLVRALGQDCTFEFMEVSSYVGTESQETFKISKDLNIDVAGRDVVIVEDIVDTGNTLSMLVDYLKARKVNSVEIATLLSKPSRRTKDVDCKYVGFEIPDAFVIGYGMDYNQKYRGLDCIGIIDEAAI</sequence>
<dbReference type="EMBL" id="CP115667">
    <property type="protein sequence ID" value="WBW49496.1"/>
    <property type="molecule type" value="Genomic_DNA"/>
</dbReference>
<evidence type="ECO:0000256" key="10">
    <source>
        <dbReference type="ARBA" id="ARBA00022723"/>
    </source>
</evidence>
<evidence type="ECO:0000256" key="6">
    <source>
        <dbReference type="ARBA" id="ARBA00008391"/>
    </source>
</evidence>
<dbReference type="PANTHER" id="PTHR43340:SF1">
    <property type="entry name" value="HYPOXANTHINE PHOSPHORIBOSYLTRANSFERASE"/>
    <property type="match status" value="1"/>
</dbReference>
<keyword evidence="10 16" id="KW-0479">Metal-binding</keyword>
<keyword evidence="8 16" id="KW-0328">Glycosyltransferase</keyword>
<evidence type="ECO:0000256" key="12">
    <source>
        <dbReference type="ARBA" id="ARBA00022741"/>
    </source>
</evidence>
<comment type="pathway">
    <text evidence="5">Purine metabolism; GMP biosynthesis via salvage pathway; GMP from guanine: step 1/1.</text>
</comment>
<reference evidence="18 19" key="1">
    <citation type="submission" date="2023-01" db="EMBL/GenBank/DDBJ databases">
        <authorList>
            <person name="Lee S.H."/>
            <person name="Jung H.S."/>
            <person name="Yun J.U."/>
        </authorList>
    </citation>
    <scope>NUCLEOTIDE SEQUENCE [LARGE SCALE GENOMIC DNA]</scope>
    <source>
        <strain evidence="18 19">CBA3646</strain>
    </source>
</reference>
<dbReference type="GO" id="GO:0016757">
    <property type="term" value="F:glycosyltransferase activity"/>
    <property type="evidence" value="ECO:0007669"/>
    <property type="project" value="UniProtKB-KW"/>
</dbReference>
<evidence type="ECO:0000256" key="5">
    <source>
        <dbReference type="ARBA" id="ARBA00004676"/>
    </source>
</evidence>
<evidence type="ECO:0000256" key="4">
    <source>
        <dbReference type="ARBA" id="ARBA00004669"/>
    </source>
</evidence>
<evidence type="ECO:0000256" key="13">
    <source>
        <dbReference type="ARBA" id="ARBA00022842"/>
    </source>
</evidence>
<keyword evidence="13 16" id="KW-0460">Magnesium</keyword>
<dbReference type="InterPro" id="IPR000836">
    <property type="entry name" value="PRTase_dom"/>
</dbReference>
<evidence type="ECO:0000313" key="19">
    <source>
        <dbReference type="Proteomes" id="UP001210339"/>
    </source>
</evidence>
<dbReference type="SUPFAM" id="SSF53271">
    <property type="entry name" value="PRTase-like"/>
    <property type="match status" value="1"/>
</dbReference>
<dbReference type="Proteomes" id="UP001210339">
    <property type="component" value="Chromosome"/>
</dbReference>
<evidence type="ECO:0000256" key="16">
    <source>
        <dbReference type="RuleBase" id="RU364099"/>
    </source>
</evidence>
<organism evidence="18 19">
    <name type="scientific">Peptoniphilus equinus</name>
    <dbReference type="NCBI Taxonomy" id="3016343"/>
    <lineage>
        <taxon>Bacteria</taxon>
        <taxon>Bacillati</taxon>
        <taxon>Bacillota</taxon>
        <taxon>Tissierellia</taxon>
        <taxon>Tissierellales</taxon>
        <taxon>Peptoniphilaceae</taxon>
        <taxon>Peptoniphilus</taxon>
    </lineage>
</organism>
<evidence type="ECO:0000256" key="3">
    <source>
        <dbReference type="ARBA" id="ARBA00004496"/>
    </source>
</evidence>
<comment type="subcellular location">
    <subcellularLocation>
        <location evidence="3 16">Cytoplasm</location>
    </subcellularLocation>
</comment>
<dbReference type="PANTHER" id="PTHR43340">
    <property type="entry name" value="HYPOXANTHINE-GUANINE PHOSPHORIBOSYLTRANSFERASE"/>
    <property type="match status" value="1"/>
</dbReference>
<evidence type="ECO:0000256" key="8">
    <source>
        <dbReference type="ARBA" id="ARBA00022676"/>
    </source>
</evidence>
<comment type="catalytic activity">
    <reaction evidence="14">
        <text>GMP + diphosphate = guanine + 5-phospho-alpha-D-ribose 1-diphosphate</text>
        <dbReference type="Rhea" id="RHEA:25424"/>
        <dbReference type="ChEBI" id="CHEBI:16235"/>
        <dbReference type="ChEBI" id="CHEBI:33019"/>
        <dbReference type="ChEBI" id="CHEBI:58017"/>
        <dbReference type="ChEBI" id="CHEBI:58115"/>
        <dbReference type="EC" id="2.4.2.8"/>
    </reaction>
    <physiologicalReaction direction="right-to-left" evidence="14">
        <dbReference type="Rhea" id="RHEA:25426"/>
    </physiologicalReaction>
</comment>
<keyword evidence="19" id="KW-1185">Reference proteome</keyword>
<evidence type="ECO:0000313" key="18">
    <source>
        <dbReference type="EMBL" id="WBW49496.1"/>
    </source>
</evidence>
<protein>
    <recommendedName>
        <fullName evidence="16">Hypoxanthine phosphoribosyltransferase</fullName>
        <ecNumber evidence="16">2.4.2.8</ecNumber>
    </recommendedName>
</protein>
<evidence type="ECO:0000256" key="14">
    <source>
        <dbReference type="ARBA" id="ARBA00048811"/>
    </source>
</evidence>
<comment type="pathway">
    <text evidence="4 16">Purine metabolism; IMP biosynthesis via salvage pathway; IMP from hypoxanthine: step 1/1.</text>
</comment>
<evidence type="ECO:0000256" key="15">
    <source>
        <dbReference type="ARBA" id="ARBA00049402"/>
    </source>
</evidence>
<keyword evidence="9 16" id="KW-0808">Transferase</keyword>
<proteinExistence type="inferred from homology"/>
<keyword evidence="7 16" id="KW-0963">Cytoplasm</keyword>
<evidence type="ECO:0000256" key="11">
    <source>
        <dbReference type="ARBA" id="ARBA00022726"/>
    </source>
</evidence>
<dbReference type="InterPro" id="IPR050408">
    <property type="entry name" value="HGPRT"/>
</dbReference>
<dbReference type="RefSeq" id="WP_271191026.1">
    <property type="nucleotide sequence ID" value="NZ_CP115667.1"/>
</dbReference>
<evidence type="ECO:0000256" key="2">
    <source>
        <dbReference type="ARBA" id="ARBA00002049"/>
    </source>
</evidence>
<comment type="similarity">
    <text evidence="6 16">Belongs to the purine/pyrimidine phosphoribosyltransferase family.</text>
</comment>
<dbReference type="Pfam" id="PF00156">
    <property type="entry name" value="Pribosyltran"/>
    <property type="match status" value="1"/>
</dbReference>
<comment type="function">
    <text evidence="2">Purine salvage pathway enzyme that catalyzes the transfer of the ribosyl-5-phosphate group from 5-phospho-alpha-D-ribose 1-diphosphate (PRPP) to the N9 position of the 6-oxopurines hypoxanthine and guanine to form the corresponding ribonucleotides IMP (inosine 5'-monophosphate) and GMP (guanosine 5'-monophosphate), with the release of PPi.</text>
</comment>
<dbReference type="NCBIfam" id="TIGR01203">
    <property type="entry name" value="HGPRTase"/>
    <property type="match status" value="1"/>
</dbReference>
<dbReference type="InterPro" id="IPR005904">
    <property type="entry name" value="Hxn_phspho_trans"/>
</dbReference>
<comment type="cofactor">
    <cofactor evidence="1 16">
        <name>Mg(2+)</name>
        <dbReference type="ChEBI" id="CHEBI:18420"/>
    </cofactor>
</comment>
<evidence type="ECO:0000259" key="17">
    <source>
        <dbReference type="Pfam" id="PF00156"/>
    </source>
</evidence>
<evidence type="ECO:0000256" key="7">
    <source>
        <dbReference type="ARBA" id="ARBA00022490"/>
    </source>
</evidence>
<gene>
    <name evidence="18" type="primary">hpt</name>
    <name evidence="18" type="ORF">O6R05_05670</name>
</gene>
<comment type="catalytic activity">
    <reaction evidence="15">
        <text>IMP + diphosphate = hypoxanthine + 5-phospho-alpha-D-ribose 1-diphosphate</text>
        <dbReference type="Rhea" id="RHEA:17973"/>
        <dbReference type="ChEBI" id="CHEBI:17368"/>
        <dbReference type="ChEBI" id="CHEBI:33019"/>
        <dbReference type="ChEBI" id="CHEBI:58017"/>
        <dbReference type="ChEBI" id="CHEBI:58053"/>
        <dbReference type="EC" id="2.4.2.8"/>
    </reaction>
    <physiologicalReaction direction="right-to-left" evidence="15">
        <dbReference type="Rhea" id="RHEA:17975"/>
    </physiologicalReaction>
</comment>
<keyword evidence="12 16" id="KW-0547">Nucleotide-binding</keyword>
<feature type="domain" description="Phosphoribosyltransferase" evidence="17">
    <location>
        <begin position="12"/>
        <end position="156"/>
    </location>
</feature>
<dbReference type="InterPro" id="IPR029057">
    <property type="entry name" value="PRTase-like"/>
</dbReference>
<dbReference type="CDD" id="cd06223">
    <property type="entry name" value="PRTases_typeI"/>
    <property type="match status" value="1"/>
</dbReference>
<evidence type="ECO:0000256" key="1">
    <source>
        <dbReference type="ARBA" id="ARBA00001946"/>
    </source>
</evidence>
<accession>A0ABY7QSQ3</accession>